<gene>
    <name evidence="1" type="ORF">ACFP3U_30825</name>
</gene>
<sequence>MLAVVGFELALETWWLPAKWHTYDAAASGRMLVSADGRTITLAVEWQCEQEPDLVTRQSNDRVEILLHRKGFKGPTYQCPEGGSARISTHLSAPLASRPLIDAVTNQPVAYVDGHELAKPTYLPPDYDHPDTDPVPYLPGLTQPPAGVPTWTTGYQHGTGAQTGSRLLITQTRGGRDLGPGTAAGHGWRAPCHIRQRLADLWAAFNHLVGRDLHLHRLQRSAGVALR</sequence>
<dbReference type="Proteomes" id="UP001595975">
    <property type="component" value="Unassembled WGS sequence"/>
</dbReference>
<keyword evidence="2" id="KW-1185">Reference proteome</keyword>
<name>A0ABW0XFW5_9ACTN</name>
<dbReference type="EMBL" id="JBHSOF010000055">
    <property type="protein sequence ID" value="MFC5667351.1"/>
    <property type="molecule type" value="Genomic_DNA"/>
</dbReference>
<protein>
    <submittedName>
        <fullName evidence="1">Uncharacterized protein</fullName>
    </submittedName>
</protein>
<organism evidence="1 2">
    <name type="scientific">Kitasatospora misakiensis</name>
    <dbReference type="NCBI Taxonomy" id="67330"/>
    <lineage>
        <taxon>Bacteria</taxon>
        <taxon>Bacillati</taxon>
        <taxon>Actinomycetota</taxon>
        <taxon>Actinomycetes</taxon>
        <taxon>Kitasatosporales</taxon>
        <taxon>Streptomycetaceae</taxon>
        <taxon>Kitasatospora</taxon>
    </lineage>
</organism>
<evidence type="ECO:0000313" key="1">
    <source>
        <dbReference type="EMBL" id="MFC5667351.1"/>
    </source>
</evidence>
<accession>A0ABW0XFW5</accession>
<reference evidence="2" key="1">
    <citation type="journal article" date="2019" name="Int. J. Syst. Evol. Microbiol.">
        <title>The Global Catalogue of Microorganisms (GCM) 10K type strain sequencing project: providing services to taxonomists for standard genome sequencing and annotation.</title>
        <authorList>
            <consortium name="The Broad Institute Genomics Platform"/>
            <consortium name="The Broad Institute Genome Sequencing Center for Infectious Disease"/>
            <person name="Wu L."/>
            <person name="Ma J."/>
        </authorList>
    </citation>
    <scope>NUCLEOTIDE SEQUENCE [LARGE SCALE GENOMIC DNA]</scope>
    <source>
        <strain evidence="2">CGMCC 4.1437</strain>
    </source>
</reference>
<dbReference type="RefSeq" id="WP_380229024.1">
    <property type="nucleotide sequence ID" value="NZ_JBHSOF010000055.1"/>
</dbReference>
<evidence type="ECO:0000313" key="2">
    <source>
        <dbReference type="Proteomes" id="UP001595975"/>
    </source>
</evidence>
<proteinExistence type="predicted"/>
<comment type="caution">
    <text evidence="1">The sequence shown here is derived from an EMBL/GenBank/DDBJ whole genome shotgun (WGS) entry which is preliminary data.</text>
</comment>